<sequence>MKFFFTAVLLFSFFLSVNYGDDVFASEPIPRVCGGYNEKGDTCIAACKLGESATCFNTKGEKKPQCSCEAENSDQSFNDFLKRLKAKIEQANMFQNDLNHIHFLGNVTFKVDRDYSPDGKLVLGASALCNALSYTDPPSIPCEVKIIDPLIIE</sequence>
<keyword evidence="1" id="KW-0732">Signal</keyword>
<accession>A0AAU8LZ11</accession>
<feature type="signal peptide" evidence="1">
    <location>
        <begin position="1"/>
        <end position="20"/>
    </location>
</feature>
<reference evidence="2" key="2">
    <citation type="submission" date="2024-06" db="EMBL/GenBank/DDBJ databases">
        <authorList>
            <person name="Plum-Jensen L.E."/>
            <person name="Schramm A."/>
            <person name="Marshall I.P.G."/>
        </authorList>
    </citation>
    <scope>NUCLEOTIDE SEQUENCE</scope>
    <source>
        <strain evidence="2">Rat1</strain>
    </source>
</reference>
<gene>
    <name evidence="2" type="ORF">Q3M24_04925</name>
</gene>
<dbReference type="KEGG" id="eaj:Q3M24_04925"/>
<dbReference type="AlphaFoldDB" id="A0AAU8LZ11"/>
<organism evidence="2">
    <name type="scientific">Candidatus Electrothrix aestuarii</name>
    <dbReference type="NCBI Taxonomy" id="3062594"/>
    <lineage>
        <taxon>Bacteria</taxon>
        <taxon>Pseudomonadati</taxon>
        <taxon>Thermodesulfobacteriota</taxon>
        <taxon>Desulfobulbia</taxon>
        <taxon>Desulfobulbales</taxon>
        <taxon>Desulfobulbaceae</taxon>
        <taxon>Candidatus Electrothrix</taxon>
    </lineage>
</organism>
<name>A0AAU8LZ11_9BACT</name>
<reference evidence="2" key="1">
    <citation type="journal article" date="2024" name="Syst. Appl. Microbiol.">
        <title>First single-strain enrichments of Electrothrix cable bacteria, description of E. aestuarii sp. nov. and E. rattekaaiensis sp. nov., and proposal of a cable bacteria taxonomy following the rules of the SeqCode.</title>
        <authorList>
            <person name="Plum-Jensen L.E."/>
            <person name="Schramm A."/>
            <person name="Marshall I.P.G."/>
        </authorList>
    </citation>
    <scope>NUCLEOTIDE SEQUENCE</scope>
    <source>
        <strain evidence="2">Rat1</strain>
    </source>
</reference>
<dbReference type="EMBL" id="CP159373">
    <property type="protein sequence ID" value="XCN74102.1"/>
    <property type="molecule type" value="Genomic_DNA"/>
</dbReference>
<evidence type="ECO:0000313" key="2">
    <source>
        <dbReference type="EMBL" id="XCN74102.1"/>
    </source>
</evidence>
<evidence type="ECO:0000256" key="1">
    <source>
        <dbReference type="SAM" id="SignalP"/>
    </source>
</evidence>
<protein>
    <submittedName>
        <fullName evidence="2">Uncharacterized protein</fullName>
    </submittedName>
</protein>
<feature type="chain" id="PRO_5043683849" evidence="1">
    <location>
        <begin position="21"/>
        <end position="153"/>
    </location>
</feature>
<proteinExistence type="predicted"/>